<evidence type="ECO:0000313" key="11">
    <source>
        <dbReference type="Proteomes" id="UP000256519"/>
    </source>
</evidence>
<comment type="caution">
    <text evidence="10">The sequence shown here is derived from an EMBL/GenBank/DDBJ whole genome shotgun (WGS) entry which is preliminary data.</text>
</comment>
<evidence type="ECO:0000259" key="9">
    <source>
        <dbReference type="PROSITE" id="PS50928"/>
    </source>
</evidence>
<dbReference type="PANTHER" id="PTHR30614:SF0">
    <property type="entry name" value="L-CYSTINE TRANSPORT SYSTEM PERMEASE PROTEIN TCYL"/>
    <property type="match status" value="1"/>
</dbReference>
<dbReference type="Gene3D" id="1.10.3720.10">
    <property type="entry name" value="MetI-like"/>
    <property type="match status" value="1"/>
</dbReference>
<dbReference type="AlphaFoldDB" id="A0A3D8X5H0"/>
<evidence type="ECO:0000256" key="8">
    <source>
        <dbReference type="RuleBase" id="RU363032"/>
    </source>
</evidence>
<dbReference type="InterPro" id="IPR000515">
    <property type="entry name" value="MetI-like"/>
</dbReference>
<evidence type="ECO:0000256" key="2">
    <source>
        <dbReference type="ARBA" id="ARBA00022448"/>
    </source>
</evidence>
<keyword evidence="6 8" id="KW-1133">Transmembrane helix</keyword>
<gene>
    <name evidence="10" type="ORF">C3744_07085</name>
</gene>
<keyword evidence="4 8" id="KW-0812">Transmembrane</keyword>
<name>A0A3D8X5H0_PRIMG</name>
<feature type="transmembrane region" description="Helical" evidence="8">
    <location>
        <begin position="199"/>
        <end position="220"/>
    </location>
</feature>
<evidence type="ECO:0000256" key="3">
    <source>
        <dbReference type="ARBA" id="ARBA00022475"/>
    </source>
</evidence>
<feature type="transmembrane region" description="Helical" evidence="8">
    <location>
        <begin position="20"/>
        <end position="44"/>
    </location>
</feature>
<feature type="transmembrane region" description="Helical" evidence="8">
    <location>
        <begin position="168"/>
        <end position="187"/>
    </location>
</feature>
<protein>
    <submittedName>
        <fullName evidence="10">Amino acid ABC transporter permease</fullName>
    </submittedName>
</protein>
<evidence type="ECO:0000256" key="4">
    <source>
        <dbReference type="ARBA" id="ARBA00022692"/>
    </source>
</evidence>
<dbReference type="GO" id="GO:0022857">
    <property type="term" value="F:transmembrane transporter activity"/>
    <property type="evidence" value="ECO:0007669"/>
    <property type="project" value="InterPro"/>
</dbReference>
<comment type="similarity">
    <text evidence="8">Belongs to the binding-protein-dependent transport system permease family.</text>
</comment>
<dbReference type="EMBL" id="PQWM01000007">
    <property type="protein sequence ID" value="RDZ16282.1"/>
    <property type="molecule type" value="Genomic_DNA"/>
</dbReference>
<dbReference type="RefSeq" id="WP_116073084.1">
    <property type="nucleotide sequence ID" value="NZ_CP187630.1"/>
</dbReference>
<keyword evidence="7 8" id="KW-0472">Membrane</keyword>
<accession>A0A3D8X5H0</accession>
<feature type="transmembrane region" description="Helical" evidence="8">
    <location>
        <begin position="56"/>
        <end position="76"/>
    </location>
</feature>
<proteinExistence type="inferred from homology"/>
<evidence type="ECO:0000256" key="7">
    <source>
        <dbReference type="ARBA" id="ARBA00023136"/>
    </source>
</evidence>
<dbReference type="InterPro" id="IPR010065">
    <property type="entry name" value="AA_ABC_transptr_permease_3TM"/>
</dbReference>
<dbReference type="GO" id="GO:0043190">
    <property type="term" value="C:ATP-binding cassette (ABC) transporter complex"/>
    <property type="evidence" value="ECO:0007669"/>
    <property type="project" value="InterPro"/>
</dbReference>
<feature type="transmembrane region" description="Helical" evidence="8">
    <location>
        <begin position="96"/>
        <end position="115"/>
    </location>
</feature>
<evidence type="ECO:0000256" key="5">
    <source>
        <dbReference type="ARBA" id="ARBA00022970"/>
    </source>
</evidence>
<dbReference type="PROSITE" id="PS50928">
    <property type="entry name" value="ABC_TM1"/>
    <property type="match status" value="1"/>
</dbReference>
<reference evidence="10 11" key="1">
    <citation type="journal article" date="2018" name="Appl. Environ. Microbiol.">
        <title>Antimicrobial susceptibility testing and tentative epidemiological cut-off values of five Bacillus species relevant for use as animal feed additives or for plant protection.</title>
        <authorList>
            <person name="Agerso Y."/>
            <person name="Stuer-Lauridsen B."/>
            <person name="Bjerre K."/>
            <person name="Jensen M.G."/>
            <person name="Johansen E."/>
            <person name="Bennedsen M."/>
            <person name="Brockmann E."/>
            <person name="Nielsen B."/>
        </authorList>
    </citation>
    <scope>NUCLEOTIDE SEQUENCE [LARGE SCALE GENOMIC DNA]</scope>
    <source>
        <strain evidence="10 11">CHCC20162</strain>
    </source>
</reference>
<dbReference type="PANTHER" id="PTHR30614">
    <property type="entry name" value="MEMBRANE COMPONENT OF AMINO ACID ABC TRANSPORTER"/>
    <property type="match status" value="1"/>
</dbReference>
<evidence type="ECO:0000313" key="10">
    <source>
        <dbReference type="EMBL" id="RDZ16282.1"/>
    </source>
</evidence>
<evidence type="ECO:0000256" key="1">
    <source>
        <dbReference type="ARBA" id="ARBA00004651"/>
    </source>
</evidence>
<dbReference type="Pfam" id="PF00528">
    <property type="entry name" value="BPD_transp_1"/>
    <property type="match status" value="1"/>
</dbReference>
<keyword evidence="2 8" id="KW-0813">Transport</keyword>
<dbReference type="Proteomes" id="UP000256519">
    <property type="component" value="Unassembled WGS sequence"/>
</dbReference>
<feature type="domain" description="ABC transmembrane type-1" evidence="9">
    <location>
        <begin position="20"/>
        <end position="217"/>
    </location>
</feature>
<evidence type="ECO:0000256" key="6">
    <source>
        <dbReference type="ARBA" id="ARBA00022989"/>
    </source>
</evidence>
<dbReference type="CDD" id="cd06261">
    <property type="entry name" value="TM_PBP2"/>
    <property type="match status" value="1"/>
</dbReference>
<keyword evidence="3" id="KW-1003">Cell membrane</keyword>
<organism evidence="10 11">
    <name type="scientific">Priestia megaterium</name>
    <name type="common">Bacillus megaterium</name>
    <dbReference type="NCBI Taxonomy" id="1404"/>
    <lineage>
        <taxon>Bacteria</taxon>
        <taxon>Bacillati</taxon>
        <taxon>Bacillota</taxon>
        <taxon>Bacilli</taxon>
        <taxon>Bacillales</taxon>
        <taxon>Bacillaceae</taxon>
        <taxon>Priestia</taxon>
    </lineage>
</organism>
<dbReference type="GO" id="GO:0006865">
    <property type="term" value="P:amino acid transport"/>
    <property type="evidence" value="ECO:0007669"/>
    <property type="project" value="UniProtKB-KW"/>
</dbReference>
<keyword evidence="5" id="KW-0029">Amino-acid transport</keyword>
<sequence length="233" mass="26259">MISTDFHDWLKLLWQVVDKLPLTLFMLGLSLLFSLLLGFVIALIRIQKKPVLSKMATIYLSFMRCTPLLVQLFLVYFGLPQLLLLVHIDINSWSRITFLVIAFSLHTAAPLSEIIRSAYFSIDKGQFEAAYSIGMNYFQTLRRIILPQAFVAALPNLGNAAISLLKDTALAFTIGIIDIMGQVRLILGNNYGIGMFEIYVTISLVYWSMCIVIEITVSYLEKHLKKGSASISK</sequence>
<dbReference type="NCBIfam" id="TIGR01726">
    <property type="entry name" value="HEQRo_perm_3TM"/>
    <property type="match status" value="1"/>
</dbReference>
<dbReference type="InterPro" id="IPR035906">
    <property type="entry name" value="MetI-like_sf"/>
</dbReference>
<dbReference type="InterPro" id="IPR043429">
    <property type="entry name" value="ArtM/GltK/GlnP/TcyL/YhdX-like"/>
</dbReference>
<comment type="subcellular location">
    <subcellularLocation>
        <location evidence="1 8">Cell membrane</location>
        <topology evidence="1 8">Multi-pass membrane protein</topology>
    </subcellularLocation>
</comment>
<dbReference type="SUPFAM" id="SSF161098">
    <property type="entry name" value="MetI-like"/>
    <property type="match status" value="1"/>
</dbReference>